<name>A0A370KEE8_9HYPH</name>
<comment type="caution">
    <text evidence="2">The sequence shown here is derived from an EMBL/GenBank/DDBJ whole genome shotgun (WGS) entry which is preliminary data.</text>
</comment>
<proteinExistence type="predicted"/>
<dbReference type="Proteomes" id="UP000254939">
    <property type="component" value="Unassembled WGS sequence"/>
</dbReference>
<organism evidence="2 3">
    <name type="scientific">Rhizobium grahamii</name>
    <dbReference type="NCBI Taxonomy" id="1120045"/>
    <lineage>
        <taxon>Bacteria</taxon>
        <taxon>Pseudomonadati</taxon>
        <taxon>Pseudomonadota</taxon>
        <taxon>Alphaproteobacteria</taxon>
        <taxon>Hyphomicrobiales</taxon>
        <taxon>Rhizobiaceae</taxon>
        <taxon>Rhizobium/Agrobacterium group</taxon>
        <taxon>Rhizobium</taxon>
    </lineage>
</organism>
<accession>A0A370KEE8</accession>
<feature type="region of interest" description="Disordered" evidence="1">
    <location>
        <begin position="1"/>
        <end position="27"/>
    </location>
</feature>
<evidence type="ECO:0000313" key="2">
    <source>
        <dbReference type="EMBL" id="RDJ02015.1"/>
    </source>
</evidence>
<evidence type="ECO:0000313" key="3">
    <source>
        <dbReference type="Proteomes" id="UP000254939"/>
    </source>
</evidence>
<gene>
    <name evidence="2" type="ORF">B5K06_33125</name>
</gene>
<dbReference type="AlphaFoldDB" id="A0A370KEE8"/>
<sequence length="95" mass="10421">MTGSVHLEGRGGAGDRNFAKRRSASNSSTPFAAIISWNSVYPALARRRGSRRRPEDGGDLAVADDLVEVTQSLDLGPYFAEVKRNFSDKLIHLYP</sequence>
<protein>
    <submittedName>
        <fullName evidence="2">Uncharacterized protein</fullName>
    </submittedName>
</protein>
<dbReference type="EMBL" id="NAAC01000049">
    <property type="protein sequence ID" value="RDJ02015.1"/>
    <property type="molecule type" value="Genomic_DNA"/>
</dbReference>
<evidence type="ECO:0000256" key="1">
    <source>
        <dbReference type="SAM" id="MobiDB-lite"/>
    </source>
</evidence>
<reference evidence="2 3" key="1">
    <citation type="submission" date="2017-03" db="EMBL/GenBank/DDBJ databases">
        <title>Genome analysis of Rhizobial strains effectives or ineffectives for nitrogen fixation isolated from bean seeds.</title>
        <authorList>
            <person name="Peralta H."/>
            <person name="Aguilar-Vera A."/>
            <person name="Mora Y."/>
            <person name="Vargas-Lagunas C."/>
            <person name="Girard L."/>
            <person name="Mora J."/>
        </authorList>
    </citation>
    <scope>NUCLEOTIDE SEQUENCE [LARGE SCALE GENOMIC DNA]</scope>
    <source>
        <strain evidence="2 3">CCGM3</strain>
    </source>
</reference>